<protein>
    <submittedName>
        <fullName evidence="1">Uncharacterized protein</fullName>
    </submittedName>
</protein>
<comment type="caution">
    <text evidence="1">The sequence shown here is derived from an EMBL/GenBank/DDBJ whole genome shotgun (WGS) entry which is preliminary data.</text>
</comment>
<reference evidence="1 2" key="1">
    <citation type="journal article" date="2013" name="Syst. Appl. Microbiol.">
        <title>Phylogenetic position and virulence apparatus of the pear flower necrosis pathogen Erwinia piriflorinigrans CFBP 5888T as assessed by comparative genomics.</title>
        <authorList>
            <person name="Smits T.H."/>
            <person name="Rezzonico F."/>
            <person name="Lopez M.M."/>
            <person name="Blom J."/>
            <person name="Goesmann A."/>
            <person name="Frey J.E."/>
            <person name="Duffy B."/>
        </authorList>
    </citation>
    <scope>NUCLEOTIDE SEQUENCE [LARGE SCALE GENOMIC DNA]</scope>
    <source>
        <strain evidence="2">CFBP5888</strain>
    </source>
</reference>
<accession>V5Z9E9</accession>
<gene>
    <name evidence="1" type="ORF">EPIR_2195</name>
</gene>
<keyword evidence="2" id="KW-1185">Reference proteome</keyword>
<evidence type="ECO:0000313" key="2">
    <source>
        <dbReference type="Proteomes" id="UP000018217"/>
    </source>
</evidence>
<dbReference type="Proteomes" id="UP000018217">
    <property type="component" value="Unassembled WGS sequence"/>
</dbReference>
<proteinExistence type="predicted"/>
<organism evidence="1 2">
    <name type="scientific">Erwinia piriflorinigrans CFBP 5888</name>
    <dbReference type="NCBI Taxonomy" id="1161919"/>
    <lineage>
        <taxon>Bacteria</taxon>
        <taxon>Pseudomonadati</taxon>
        <taxon>Pseudomonadota</taxon>
        <taxon>Gammaproteobacteria</taxon>
        <taxon>Enterobacterales</taxon>
        <taxon>Erwiniaceae</taxon>
        <taxon>Erwinia</taxon>
    </lineage>
</organism>
<dbReference type="AlphaFoldDB" id="V5Z9E9"/>
<evidence type="ECO:0000313" key="1">
    <source>
        <dbReference type="EMBL" id="CCG87560.1"/>
    </source>
</evidence>
<dbReference type="EMBL" id="CAHS01000015">
    <property type="protein sequence ID" value="CCG87560.1"/>
    <property type="molecule type" value="Genomic_DNA"/>
</dbReference>
<sequence length="48" mass="5405">MIENNVHVFFLLFFYSGCVKNGWLTSEMWGSLLPQKGLALIAGLYQPA</sequence>
<name>V5Z9E9_9GAMM</name>